<reference evidence="1 2" key="1">
    <citation type="submission" date="2018-03" db="EMBL/GenBank/DDBJ databases">
        <title>Genomic Encyclopedia of Archaeal and Bacterial Type Strains, Phase II (KMG-II): from individual species to whole genera.</title>
        <authorList>
            <person name="Goeker M."/>
        </authorList>
    </citation>
    <scope>NUCLEOTIDE SEQUENCE [LARGE SCALE GENOMIC DNA]</scope>
    <source>
        <strain evidence="1 2">DSM 19711</strain>
    </source>
</reference>
<organism evidence="1 2">
    <name type="scientific">Kineococcus rhizosphaerae</name>
    <dbReference type="NCBI Taxonomy" id="559628"/>
    <lineage>
        <taxon>Bacteria</taxon>
        <taxon>Bacillati</taxon>
        <taxon>Actinomycetota</taxon>
        <taxon>Actinomycetes</taxon>
        <taxon>Kineosporiales</taxon>
        <taxon>Kineosporiaceae</taxon>
        <taxon>Kineococcus</taxon>
    </lineage>
</organism>
<keyword evidence="2" id="KW-1185">Reference proteome</keyword>
<protein>
    <submittedName>
        <fullName evidence="1">Uncharacterized protein</fullName>
    </submittedName>
</protein>
<dbReference type="EMBL" id="PVZF01000002">
    <property type="protein sequence ID" value="PRY17349.1"/>
    <property type="molecule type" value="Genomic_DNA"/>
</dbReference>
<dbReference type="AlphaFoldDB" id="A0A2T0R854"/>
<sequence>MNTLAVIGLGVEVGRWGTELDQARTASAFSFDAGAECPGGLDAAVSGVVGAAQAALTALATATSAVGAFDVLSARTFQEEDDALAGAVPHTGVPK</sequence>
<gene>
    <name evidence="1" type="ORF">CLV37_102310</name>
</gene>
<comment type="caution">
    <text evidence="1">The sequence shown here is derived from an EMBL/GenBank/DDBJ whole genome shotgun (WGS) entry which is preliminary data.</text>
</comment>
<evidence type="ECO:0000313" key="1">
    <source>
        <dbReference type="EMBL" id="PRY17349.1"/>
    </source>
</evidence>
<evidence type="ECO:0000313" key="2">
    <source>
        <dbReference type="Proteomes" id="UP000238083"/>
    </source>
</evidence>
<accession>A0A2T0R854</accession>
<proteinExistence type="predicted"/>
<name>A0A2T0R854_9ACTN</name>
<dbReference type="Proteomes" id="UP000238083">
    <property type="component" value="Unassembled WGS sequence"/>
</dbReference>